<sequence>MKALLLCGPKSLSILDRPIPIPGEGEVLLRVRAAAICRTDAKMWSSGHRDLRLPRVLGHEVSGTIEGNPDQLYVLWPGKACGSCMACRSGRQNLCPDMRITGFHRDGGFAEFLTAPRSSLLEVPEGVGPVMATLAEPLACAVHGVRQGGVSSRERVLIYGAGTLGLLVALVARECGASVVMSDPDIEKLSKSEVFRNRFGIGTDVHPGAPCGLFDVVFNATPAPEAIEAGVDRLAAGGRFCLFSGIGKEPAIPARVVDELHYRELAFIGAYGCRLHDMGEAVRLLSWYSAELGFLIERRIRLDGVQPAMEAVLSGKGFRHVIV</sequence>
<dbReference type="PANTHER" id="PTHR43401:SF2">
    <property type="entry name" value="L-THREONINE 3-DEHYDROGENASE"/>
    <property type="match status" value="1"/>
</dbReference>
<evidence type="ECO:0000256" key="2">
    <source>
        <dbReference type="ARBA" id="ARBA00022833"/>
    </source>
</evidence>
<dbReference type="SUPFAM" id="SSF50129">
    <property type="entry name" value="GroES-like"/>
    <property type="match status" value="1"/>
</dbReference>
<accession>A0A165MEZ1</accession>
<dbReference type="AlphaFoldDB" id="A0A165MEZ1"/>
<dbReference type="Proteomes" id="UP000076481">
    <property type="component" value="Unassembled WGS sequence"/>
</dbReference>
<keyword evidence="3" id="KW-0560">Oxidoreductase</keyword>
<evidence type="ECO:0000313" key="6">
    <source>
        <dbReference type="Proteomes" id="UP000076481"/>
    </source>
</evidence>
<gene>
    <name evidence="5" type="ORF">A3K90_05445</name>
</gene>
<comment type="caution">
    <text evidence="5">The sequence shown here is derived from an EMBL/GenBank/DDBJ whole genome shotgun (WGS) entry which is preliminary data.</text>
</comment>
<proteinExistence type="predicted"/>
<dbReference type="InterPro" id="IPR036291">
    <property type="entry name" value="NAD(P)-bd_dom_sf"/>
</dbReference>
<evidence type="ECO:0000259" key="4">
    <source>
        <dbReference type="SMART" id="SM00829"/>
    </source>
</evidence>
<dbReference type="Pfam" id="PF08240">
    <property type="entry name" value="ADH_N"/>
    <property type="match status" value="1"/>
</dbReference>
<dbReference type="Gene3D" id="3.40.50.720">
    <property type="entry name" value="NAD(P)-binding Rossmann-like Domain"/>
    <property type="match status" value="1"/>
</dbReference>
<organism evidence="5 6">
    <name type="scientific">Pelodictyon luteolum</name>
    <dbReference type="NCBI Taxonomy" id="1100"/>
    <lineage>
        <taxon>Bacteria</taxon>
        <taxon>Pseudomonadati</taxon>
        <taxon>Chlorobiota</taxon>
        <taxon>Chlorobiia</taxon>
        <taxon>Chlorobiales</taxon>
        <taxon>Chlorobiaceae</taxon>
        <taxon>Chlorobium/Pelodictyon group</taxon>
        <taxon>Pelodictyon</taxon>
    </lineage>
</organism>
<evidence type="ECO:0000313" key="5">
    <source>
        <dbReference type="EMBL" id="KZK75166.1"/>
    </source>
</evidence>
<dbReference type="Gene3D" id="3.90.180.10">
    <property type="entry name" value="Medium-chain alcohol dehydrogenases, catalytic domain"/>
    <property type="match status" value="1"/>
</dbReference>
<dbReference type="InterPro" id="IPR011032">
    <property type="entry name" value="GroES-like_sf"/>
</dbReference>
<name>A0A165MEZ1_PELLU</name>
<evidence type="ECO:0000256" key="1">
    <source>
        <dbReference type="ARBA" id="ARBA00022723"/>
    </source>
</evidence>
<dbReference type="InterPro" id="IPR020843">
    <property type="entry name" value="ER"/>
</dbReference>
<protein>
    <submittedName>
        <fullName evidence="5">Alcohol dehydrogenase</fullName>
    </submittedName>
</protein>
<dbReference type="SMART" id="SM00829">
    <property type="entry name" value="PKS_ER"/>
    <property type="match status" value="1"/>
</dbReference>
<keyword evidence="1" id="KW-0479">Metal-binding</keyword>
<feature type="domain" description="Enoyl reductase (ER)" evidence="4">
    <location>
        <begin position="8"/>
        <end position="323"/>
    </location>
</feature>
<keyword evidence="2" id="KW-0862">Zinc</keyword>
<dbReference type="InterPro" id="IPR050129">
    <property type="entry name" value="Zn_alcohol_dh"/>
</dbReference>
<dbReference type="SUPFAM" id="SSF51735">
    <property type="entry name" value="NAD(P)-binding Rossmann-fold domains"/>
    <property type="match status" value="1"/>
</dbReference>
<dbReference type="EMBL" id="LVWG01000009">
    <property type="protein sequence ID" value="KZK75166.1"/>
    <property type="molecule type" value="Genomic_DNA"/>
</dbReference>
<dbReference type="RefSeq" id="WP_303680716.1">
    <property type="nucleotide sequence ID" value="NZ_LVWG01000009.1"/>
</dbReference>
<dbReference type="GO" id="GO:0016491">
    <property type="term" value="F:oxidoreductase activity"/>
    <property type="evidence" value="ECO:0007669"/>
    <property type="project" value="UniProtKB-KW"/>
</dbReference>
<dbReference type="InterPro" id="IPR013154">
    <property type="entry name" value="ADH-like_N"/>
</dbReference>
<reference evidence="5 6" key="1">
    <citation type="submission" date="2016-03" db="EMBL/GenBank/DDBJ databases">
        <title>Speciation and ecological success in dimly lit waters: horizontal gene transfer in a green sulfur bacteria bloom unveiled by metagenomic assembly.</title>
        <authorList>
            <person name="Llorens-Mares T."/>
            <person name="Liu Z."/>
            <person name="Allen L.Z."/>
            <person name="Rusch D.B."/>
            <person name="Craig M.T."/>
            <person name="Dupont C.L."/>
            <person name="Bryant D.A."/>
            <person name="Casamayor E.O."/>
        </authorList>
    </citation>
    <scope>NUCLEOTIDE SEQUENCE [LARGE SCALE GENOMIC DNA]</scope>
    <source>
        <strain evidence="5">CIII</strain>
    </source>
</reference>
<evidence type="ECO:0000256" key="3">
    <source>
        <dbReference type="ARBA" id="ARBA00023002"/>
    </source>
</evidence>
<dbReference type="PANTHER" id="PTHR43401">
    <property type="entry name" value="L-THREONINE 3-DEHYDROGENASE"/>
    <property type="match status" value="1"/>
</dbReference>
<dbReference type="GO" id="GO:0046872">
    <property type="term" value="F:metal ion binding"/>
    <property type="evidence" value="ECO:0007669"/>
    <property type="project" value="UniProtKB-KW"/>
</dbReference>